<feature type="compositionally biased region" description="Basic and acidic residues" evidence="1">
    <location>
        <begin position="65"/>
        <end position="83"/>
    </location>
</feature>
<dbReference type="AlphaFoldDB" id="A0A4P9WNR0"/>
<dbReference type="Proteomes" id="UP000269721">
    <property type="component" value="Unassembled WGS sequence"/>
</dbReference>
<gene>
    <name evidence="3" type="ORF">BDK51DRAFT_51702</name>
</gene>
<protein>
    <submittedName>
        <fullName evidence="3">Uncharacterized protein</fullName>
    </submittedName>
</protein>
<dbReference type="EMBL" id="KZ993822">
    <property type="protein sequence ID" value="RKO94769.1"/>
    <property type="molecule type" value="Genomic_DNA"/>
</dbReference>
<feature type="region of interest" description="Disordered" evidence="1">
    <location>
        <begin position="53"/>
        <end position="87"/>
    </location>
</feature>
<evidence type="ECO:0000256" key="2">
    <source>
        <dbReference type="SAM" id="SignalP"/>
    </source>
</evidence>
<reference evidence="4" key="1">
    <citation type="journal article" date="2018" name="Nat. Microbiol.">
        <title>Leveraging single-cell genomics to expand the fungal tree of life.</title>
        <authorList>
            <person name="Ahrendt S.R."/>
            <person name="Quandt C.A."/>
            <person name="Ciobanu D."/>
            <person name="Clum A."/>
            <person name="Salamov A."/>
            <person name="Andreopoulos B."/>
            <person name="Cheng J.F."/>
            <person name="Woyke T."/>
            <person name="Pelin A."/>
            <person name="Henrissat B."/>
            <person name="Reynolds N.K."/>
            <person name="Benny G.L."/>
            <person name="Smith M.E."/>
            <person name="James T.Y."/>
            <person name="Grigoriev I.V."/>
        </authorList>
    </citation>
    <scope>NUCLEOTIDE SEQUENCE [LARGE SCALE GENOMIC DNA]</scope>
</reference>
<keyword evidence="4" id="KW-1185">Reference proteome</keyword>
<keyword evidence="2" id="KW-0732">Signal</keyword>
<evidence type="ECO:0000256" key="1">
    <source>
        <dbReference type="SAM" id="MobiDB-lite"/>
    </source>
</evidence>
<feature type="signal peptide" evidence="2">
    <location>
        <begin position="1"/>
        <end position="19"/>
    </location>
</feature>
<feature type="chain" id="PRO_5020509057" evidence="2">
    <location>
        <begin position="20"/>
        <end position="318"/>
    </location>
</feature>
<accession>A0A4P9WNR0</accession>
<evidence type="ECO:0000313" key="3">
    <source>
        <dbReference type="EMBL" id="RKO94769.1"/>
    </source>
</evidence>
<proteinExistence type="predicted"/>
<organism evidence="3 4">
    <name type="scientific">Blyttiomyces helicus</name>
    <dbReference type="NCBI Taxonomy" id="388810"/>
    <lineage>
        <taxon>Eukaryota</taxon>
        <taxon>Fungi</taxon>
        <taxon>Fungi incertae sedis</taxon>
        <taxon>Chytridiomycota</taxon>
        <taxon>Chytridiomycota incertae sedis</taxon>
        <taxon>Chytridiomycetes</taxon>
        <taxon>Chytridiomycetes incertae sedis</taxon>
        <taxon>Blyttiomyces</taxon>
    </lineage>
</organism>
<name>A0A4P9WNR0_9FUNG</name>
<evidence type="ECO:0000313" key="4">
    <source>
        <dbReference type="Proteomes" id="UP000269721"/>
    </source>
</evidence>
<sequence>MLGPTLILTPVLIITVALLDQKFRLLHNLHTHTGVFDFGGTSPAGLVVAPVAAVQHSRQSPTPRSSEEQVPRANTAKDAKHGTTEAPGTCYHTKHLLHRPQASLPAKSHQCHLCVGASGTPVEWIVLPEHSEFEMAPPPALAPATAKALLGYTSSCGLLEKSHTANFQAPAAKTNWLWARNLKPPSKRSAAKLQRRLATASTQKLFSWTRSKDMKTFKRHMYMFNTIFSSNGGLWVSADHQWVPDALTYALSNFTALTKSMIPTQESAESTRASKEVCIPQDLAKTVMKDPWTQQTTAFWACDTSLPIRSSSALARGG</sequence>